<keyword evidence="1" id="KW-0732">Signal</keyword>
<dbReference type="AlphaFoldDB" id="A0A9P1BMJ7"/>
<organism evidence="3">
    <name type="scientific">Cladocopium goreaui</name>
    <dbReference type="NCBI Taxonomy" id="2562237"/>
    <lineage>
        <taxon>Eukaryota</taxon>
        <taxon>Sar</taxon>
        <taxon>Alveolata</taxon>
        <taxon>Dinophyceae</taxon>
        <taxon>Suessiales</taxon>
        <taxon>Symbiodiniaceae</taxon>
        <taxon>Cladocopium</taxon>
    </lineage>
</organism>
<evidence type="ECO:0000313" key="4">
    <source>
        <dbReference type="EMBL" id="CAL4763378.1"/>
    </source>
</evidence>
<feature type="signal peptide" evidence="1">
    <location>
        <begin position="1"/>
        <end position="22"/>
    </location>
</feature>
<dbReference type="Gene3D" id="3.40.50.300">
    <property type="entry name" value="P-loop containing nucleotide triphosphate hydrolases"/>
    <property type="match status" value="1"/>
</dbReference>
<sequence length="159" mass="17500">MDAFFCLSVLSFLSFLMPGAWMSLHHSHQTLQPLDAMAWKRDESSERHFVLLSFVRSVVEGWALQNLSMQGSESEIRVAVTATNPALRQTFESHIGIVGKADLLNVALTRAKSGLVIVGNRTILSEGSEDFFQLASDLCDRGNLVSAAEFKAGHVRLAH</sequence>
<feature type="chain" id="PRO_5043269625" evidence="1">
    <location>
        <begin position="23"/>
        <end position="159"/>
    </location>
</feature>
<evidence type="ECO:0000259" key="2">
    <source>
        <dbReference type="Pfam" id="PF13087"/>
    </source>
</evidence>
<keyword evidence="5" id="KW-1185">Reference proteome</keyword>
<evidence type="ECO:0000313" key="5">
    <source>
        <dbReference type="Proteomes" id="UP001152797"/>
    </source>
</evidence>
<name>A0A9P1BMJ7_9DINO</name>
<dbReference type="EMBL" id="CAMXCT030000242">
    <property type="protein sequence ID" value="CAL4763378.1"/>
    <property type="molecule type" value="Genomic_DNA"/>
</dbReference>
<dbReference type="OrthoDB" id="6513042at2759"/>
<comment type="caution">
    <text evidence="3">The sequence shown here is derived from an EMBL/GenBank/DDBJ whole genome shotgun (WGS) entry which is preliminary data.</text>
</comment>
<feature type="domain" description="DNA2/NAM7 helicase-like C-terminal" evidence="2">
    <location>
        <begin position="46"/>
        <end position="121"/>
    </location>
</feature>
<dbReference type="InterPro" id="IPR041679">
    <property type="entry name" value="DNA2/NAM7-like_C"/>
</dbReference>
<evidence type="ECO:0000313" key="3">
    <source>
        <dbReference type="EMBL" id="CAI3976066.1"/>
    </source>
</evidence>
<dbReference type="Proteomes" id="UP001152797">
    <property type="component" value="Unassembled WGS sequence"/>
</dbReference>
<reference evidence="4 5" key="2">
    <citation type="submission" date="2024-05" db="EMBL/GenBank/DDBJ databases">
        <authorList>
            <person name="Chen Y."/>
            <person name="Shah S."/>
            <person name="Dougan E. K."/>
            <person name="Thang M."/>
            <person name="Chan C."/>
        </authorList>
    </citation>
    <scope>NUCLEOTIDE SEQUENCE [LARGE SCALE GENOMIC DNA]</scope>
</reference>
<dbReference type="InterPro" id="IPR027417">
    <property type="entry name" value="P-loop_NTPase"/>
</dbReference>
<evidence type="ECO:0000256" key="1">
    <source>
        <dbReference type="SAM" id="SignalP"/>
    </source>
</evidence>
<reference evidence="3" key="1">
    <citation type="submission" date="2022-10" db="EMBL/GenBank/DDBJ databases">
        <authorList>
            <person name="Chen Y."/>
            <person name="Dougan E. K."/>
            <person name="Chan C."/>
            <person name="Rhodes N."/>
            <person name="Thang M."/>
        </authorList>
    </citation>
    <scope>NUCLEOTIDE SEQUENCE</scope>
</reference>
<dbReference type="Pfam" id="PF13087">
    <property type="entry name" value="AAA_12"/>
    <property type="match status" value="1"/>
</dbReference>
<proteinExistence type="predicted"/>
<gene>
    <name evidence="3" type="ORF">C1SCF055_LOCUS4322</name>
</gene>
<accession>A0A9P1BMJ7</accession>
<protein>
    <submittedName>
        <fullName evidence="4">Regulator of nonsense transcripts 1-like</fullName>
    </submittedName>
</protein>
<dbReference type="EMBL" id="CAMXCT010000242">
    <property type="protein sequence ID" value="CAI3976066.1"/>
    <property type="molecule type" value="Genomic_DNA"/>
</dbReference>
<dbReference type="EMBL" id="CAMXCT020000242">
    <property type="protein sequence ID" value="CAL1129441.1"/>
    <property type="molecule type" value="Genomic_DNA"/>
</dbReference>